<dbReference type="SMART" id="SM00479">
    <property type="entry name" value="EXOIII"/>
    <property type="match status" value="1"/>
</dbReference>
<name>A0A8M1KH08_CLUHA</name>
<keyword evidence="3" id="KW-0540">Nuclease</keyword>
<feature type="compositionally biased region" description="Basic and acidic residues" evidence="7">
    <location>
        <begin position="666"/>
        <end position="690"/>
    </location>
</feature>
<evidence type="ECO:0000256" key="5">
    <source>
        <dbReference type="ARBA" id="ARBA00022839"/>
    </source>
</evidence>
<dbReference type="Proteomes" id="UP000515152">
    <property type="component" value="Unplaced"/>
</dbReference>
<evidence type="ECO:0000259" key="8">
    <source>
        <dbReference type="SMART" id="SM00479"/>
    </source>
</evidence>
<accession>A0A8M1KH08</accession>
<dbReference type="OrthoDB" id="206335at2759"/>
<comment type="subcellular location">
    <subcellularLocation>
        <location evidence="1">Nucleus</location>
    </subcellularLocation>
</comment>
<keyword evidence="4" id="KW-0378">Hydrolase</keyword>
<dbReference type="CTD" id="57455"/>
<feature type="region of interest" description="Disordered" evidence="7">
    <location>
        <begin position="133"/>
        <end position="194"/>
    </location>
</feature>
<evidence type="ECO:0000256" key="1">
    <source>
        <dbReference type="ARBA" id="ARBA00004123"/>
    </source>
</evidence>
<dbReference type="PANTHER" id="PTHR12801:SF62">
    <property type="entry name" value="RNA EXONUCLEASE 1 HOMOLOG"/>
    <property type="match status" value="1"/>
</dbReference>
<evidence type="ECO:0000313" key="9">
    <source>
        <dbReference type="Proteomes" id="UP000515152"/>
    </source>
</evidence>
<feature type="compositionally biased region" description="Acidic residues" evidence="7">
    <location>
        <begin position="625"/>
        <end position="641"/>
    </location>
</feature>
<dbReference type="KEGG" id="char:122130443"/>
<reference evidence="10" key="1">
    <citation type="submission" date="2025-08" db="UniProtKB">
        <authorList>
            <consortium name="RefSeq"/>
        </authorList>
    </citation>
    <scope>IDENTIFICATION</scope>
</reference>
<dbReference type="GO" id="GO:0004527">
    <property type="term" value="F:exonuclease activity"/>
    <property type="evidence" value="ECO:0007669"/>
    <property type="project" value="UniProtKB-KW"/>
</dbReference>
<evidence type="ECO:0000256" key="2">
    <source>
        <dbReference type="ARBA" id="ARBA00006357"/>
    </source>
</evidence>
<dbReference type="InterPro" id="IPR034922">
    <property type="entry name" value="REX1-like_exo"/>
</dbReference>
<feature type="region of interest" description="Disordered" evidence="7">
    <location>
        <begin position="208"/>
        <end position="229"/>
    </location>
</feature>
<dbReference type="CDD" id="cd06145">
    <property type="entry name" value="REX1_like"/>
    <property type="match status" value="1"/>
</dbReference>
<feature type="domain" description="Exonuclease" evidence="8">
    <location>
        <begin position="1104"/>
        <end position="1263"/>
    </location>
</feature>
<dbReference type="GO" id="GO:0005634">
    <property type="term" value="C:nucleus"/>
    <property type="evidence" value="ECO:0007669"/>
    <property type="project" value="UniProtKB-SubCell"/>
</dbReference>
<gene>
    <name evidence="10" type="primary">rexo1</name>
</gene>
<feature type="region of interest" description="Disordered" evidence="7">
    <location>
        <begin position="253"/>
        <end position="652"/>
    </location>
</feature>
<feature type="compositionally biased region" description="Basic and acidic residues" evidence="7">
    <location>
        <begin position="509"/>
        <end position="537"/>
    </location>
</feature>
<evidence type="ECO:0000256" key="3">
    <source>
        <dbReference type="ARBA" id="ARBA00022722"/>
    </source>
</evidence>
<keyword evidence="6" id="KW-0539">Nucleus</keyword>
<feature type="compositionally biased region" description="Low complexity" evidence="7">
    <location>
        <begin position="209"/>
        <end position="226"/>
    </location>
</feature>
<feature type="compositionally biased region" description="Polar residues" evidence="7">
    <location>
        <begin position="161"/>
        <end position="174"/>
    </location>
</feature>
<comment type="similarity">
    <text evidence="2">Belongs to the REXO1/REXO3 family.</text>
</comment>
<feature type="compositionally biased region" description="Acidic residues" evidence="7">
    <location>
        <begin position="578"/>
        <end position="594"/>
    </location>
</feature>
<feature type="compositionally biased region" description="Low complexity" evidence="7">
    <location>
        <begin position="754"/>
        <end position="763"/>
    </location>
</feature>
<dbReference type="GeneID" id="122130443"/>
<sequence length="1266" mass="142073">MLRSTGFFRGIDCPFYSESYNGKIVKNGCNRPYCHFRHSNQRRTSYGSFEVRKTKELSSSTNEECYDPFSPEVVLPEDNRNEEPEVKPRAGSPMEVGAMELELVNRAIQAVQCEVEREKRRLSHIGDQEYKPTANSATVATKRKKPTPVASHQGYDPGCYQMTQGADYSPTPRSNKYILDSESEDNHGSSLEYVPKTVSKTAKKSLIFSPTSRSSSLPSSPRSSTSVKCKYTLDTSKPHTDMEYDPLSNFSAKLASKNKGRRTLTTEAETKKASLPTSKRKQSMDEEYVPTVKKQRPQQPVVDSQKYSACFSESDGESSGMEYRPTLLSHMQRRKFRSASVEDGTQRISDGKGDITASRVLKQQRNHNSRPDQGSSHGESEDLEECLDQEQPREKVPEKKAKEKDSQKKSSKNGEEKREEKRSYGKSSSEKERTESSTRDKKKKLSSESIKKTDRTEDKNRLKDKAAYKSRKDDKSTDIKSKSLEKVKGESGHKDKERSSEVKKHKSDKTHEKDSSKHKDQKNGKLHSAGKERDRSKLSQGSMSSSKDKGKKSSLLSSSKETKAGRQKQRSLSHVDLFGDESGEGEEQEEEEEENIVRKSATAHRRTSLLSSKRDVVDLSRSSSEDEIGQEDDRSDYEDVDYGGVDYSGLQDVDYESDPLEECLRIFNESKDVKTEDKGRQAKQPPKEPTDSDVPESAVIPGQKKRLSHFGKAEPRSTVRPYRRPTAQEMCYQRMQIAQQQAEQLAVAVKAAAASSSSSSSKSPFPGERKRVAHRPTPSAFSPRGSSEVKLAGSRMLSPTRVTPEQLSVKAHTSAGILSKTVSTSVQKRVAHTPTMKSSSMKRPTIPTEFGAKVPTVVRQRYLNLFIDECLKISPLEPTAFQMALDEEMVVYERSSSKNIYLNVAVNTLKKLRNKSTLPTSNPPKYNAQSAGQKAQSHEKMLGGRMAAKTSFTINRTGKQQELELTGACLYMKLKEYLMTEEQLQDNNYPRSNPERPGHVIIHNAPEKKNPDPFSKVCCRCGAEYKINASGNCVRKEECNLHWGRVRRYKVSGGWETHYTCCSGAVGSPGCQVAKQHVQDGRKESLEGYVKTFDKPLPADGDAGVFALDCEMCYTRQGLDLTRVTVINSELRVIYDTFVKPEAKVVDYNTRFSGVTEEDLESTTITLRDVQAVLLSMFSAESILIGHSLESDLQALKLVHSTVVDTAIVFPHRLGSPYKRALRNLMADYLKRIIQDNVEGHDSSEDACACMELMMWKIKEDAKVKR</sequence>
<dbReference type="FunFam" id="3.30.420.10:FF:000021">
    <property type="entry name" value="RNA exonuclease 1 homolog"/>
    <property type="match status" value="1"/>
</dbReference>
<feature type="region of interest" description="Disordered" evidence="7">
    <location>
        <begin position="60"/>
        <end position="91"/>
    </location>
</feature>
<protein>
    <submittedName>
        <fullName evidence="10">RNA exonuclease 1 homolog</fullName>
    </submittedName>
</protein>
<evidence type="ECO:0000256" key="4">
    <source>
        <dbReference type="ARBA" id="ARBA00022801"/>
    </source>
</evidence>
<dbReference type="InterPro" id="IPR031736">
    <property type="entry name" value="REXO1-like_dom"/>
</dbReference>
<feature type="region of interest" description="Disordered" evidence="7">
    <location>
        <begin position="666"/>
        <end position="724"/>
    </location>
</feature>
<feature type="compositionally biased region" description="Basic and acidic residues" evidence="7">
    <location>
        <begin position="390"/>
        <end position="502"/>
    </location>
</feature>
<keyword evidence="9" id="KW-1185">Reference proteome</keyword>
<dbReference type="AlphaFoldDB" id="A0A8M1KH08"/>
<feature type="compositionally biased region" description="Basic and acidic residues" evidence="7">
    <location>
        <begin position="77"/>
        <end position="88"/>
    </location>
</feature>
<evidence type="ECO:0000256" key="7">
    <source>
        <dbReference type="SAM" id="MobiDB-lite"/>
    </source>
</evidence>
<organism evidence="9 10">
    <name type="scientific">Clupea harengus</name>
    <name type="common">Atlantic herring</name>
    <dbReference type="NCBI Taxonomy" id="7950"/>
    <lineage>
        <taxon>Eukaryota</taxon>
        <taxon>Metazoa</taxon>
        <taxon>Chordata</taxon>
        <taxon>Craniata</taxon>
        <taxon>Vertebrata</taxon>
        <taxon>Euteleostomi</taxon>
        <taxon>Actinopterygii</taxon>
        <taxon>Neopterygii</taxon>
        <taxon>Teleostei</taxon>
        <taxon>Clupei</taxon>
        <taxon>Clupeiformes</taxon>
        <taxon>Clupeoidei</taxon>
        <taxon>Clupeidae</taxon>
        <taxon>Clupea</taxon>
    </lineage>
</organism>
<evidence type="ECO:0000313" key="10">
    <source>
        <dbReference type="RefSeq" id="XP_042561109.1"/>
    </source>
</evidence>
<dbReference type="RefSeq" id="XP_042561109.1">
    <property type="nucleotide sequence ID" value="XM_042705175.1"/>
</dbReference>
<dbReference type="Pfam" id="PF15870">
    <property type="entry name" value="EloA-BP1"/>
    <property type="match status" value="1"/>
</dbReference>
<proteinExistence type="inferred from homology"/>
<feature type="region of interest" description="Disordered" evidence="7">
    <location>
        <begin position="754"/>
        <end position="809"/>
    </location>
</feature>
<keyword evidence="5 10" id="KW-0269">Exonuclease</keyword>
<evidence type="ECO:0000256" key="6">
    <source>
        <dbReference type="ARBA" id="ARBA00023242"/>
    </source>
</evidence>
<dbReference type="InterPro" id="IPR013520">
    <property type="entry name" value="Ribonucl_H"/>
</dbReference>
<dbReference type="PANTHER" id="PTHR12801">
    <property type="entry name" value="RNA EXONUCLEASE REXO1 / RECO3 FAMILY MEMBER-RELATED"/>
    <property type="match status" value="1"/>
</dbReference>
<feature type="compositionally biased region" description="Polar residues" evidence="7">
    <location>
        <begin position="297"/>
        <end position="307"/>
    </location>
</feature>
<dbReference type="InterPro" id="IPR047021">
    <property type="entry name" value="REXO1/3/4-like"/>
</dbReference>